<reference evidence="11" key="1">
    <citation type="journal article" date="2023" name="Int. J. Syst. Evol. Microbiol.">
        <title>Claveliimonas bilis gen. nov., sp. nov., deoxycholic acid-producing bacteria isolated from human faeces, and reclassification of Sellimonas monacensis Zenner et al. 2021 as Claveliimonas monacensis comb. nov.</title>
        <authorList>
            <person name="Hisatomi A."/>
            <person name="Kastawa N.W.E.P.G."/>
            <person name="Song I."/>
            <person name="Ohkuma M."/>
            <person name="Fukiya S."/>
            <person name="Sakamoto M."/>
        </authorList>
    </citation>
    <scope>NUCLEOTIDE SEQUENCE [LARGE SCALE GENOMIC DNA]</scope>
    <source>
        <strain evidence="11">12BBH14</strain>
    </source>
</reference>
<keyword evidence="6 10" id="KW-0418">Kinase</keyword>
<dbReference type="SMART" id="SM00387">
    <property type="entry name" value="HATPase_c"/>
    <property type="match status" value="1"/>
</dbReference>
<feature type="transmembrane region" description="Helical" evidence="8">
    <location>
        <begin position="155"/>
        <end position="177"/>
    </location>
</feature>
<feature type="domain" description="Histidine kinase" evidence="9">
    <location>
        <begin position="244"/>
        <end position="463"/>
    </location>
</feature>
<dbReference type="InterPro" id="IPR003661">
    <property type="entry name" value="HisK_dim/P_dom"/>
</dbReference>
<evidence type="ECO:0000256" key="8">
    <source>
        <dbReference type="SAM" id="Phobius"/>
    </source>
</evidence>
<accession>A0ABM8I9T8</accession>
<evidence type="ECO:0000256" key="3">
    <source>
        <dbReference type="ARBA" id="ARBA00012438"/>
    </source>
</evidence>
<dbReference type="InterPro" id="IPR005467">
    <property type="entry name" value="His_kinase_dom"/>
</dbReference>
<dbReference type="SMART" id="SM00388">
    <property type="entry name" value="HisKA"/>
    <property type="match status" value="1"/>
</dbReference>
<keyword evidence="11" id="KW-1185">Reference proteome</keyword>
<dbReference type="InterPro" id="IPR003594">
    <property type="entry name" value="HATPase_dom"/>
</dbReference>
<protein>
    <recommendedName>
        <fullName evidence="3">histidine kinase</fullName>
        <ecNumber evidence="3">2.7.13.3</ecNumber>
    </recommendedName>
</protein>
<dbReference type="Gene3D" id="1.10.287.130">
    <property type="match status" value="1"/>
</dbReference>
<dbReference type="CDD" id="cd00082">
    <property type="entry name" value="HisKA"/>
    <property type="match status" value="1"/>
</dbReference>
<keyword evidence="8" id="KW-0812">Transmembrane</keyword>
<dbReference type="RefSeq" id="WP_316266510.1">
    <property type="nucleotide sequence ID" value="NZ_AP027742.1"/>
</dbReference>
<comment type="catalytic activity">
    <reaction evidence="1">
        <text>ATP + protein L-histidine = ADP + protein N-phospho-L-histidine.</text>
        <dbReference type="EC" id="2.7.13.3"/>
    </reaction>
</comment>
<keyword evidence="7" id="KW-0902">Two-component regulatory system</keyword>
<sequence>MKNVLKLARRLVLTLLCVFGLLPILNLVVLFSVTYGFQSNGRPYSTAEEVAAGLTKTADGYRLPEEIENRLKEEHVWAFFAEDATGKVLWHTDNLPEEMPLTCTPSMAAELTRGYFQDSPTFPAAADGGLVIIGYPKQTFWKHLYPAWDYNMVKYAVPFAVIMIAVNIGIVIFIYLFTDMKLLKSVGPIVEGVENLAKGRSAYIPKKGLLSDIAGSLNQASEILQSRNRELRKKETARANWIAGVSHDIRTPLSMIMGYAGHLLGDANLTDRQKKELDVICRQSQRMKNLVNDLNLASKLEYNMQPTDLEEINIVAVVRQTVVDFINTDPEEKYPIQWLTEDSLGICLVEADKGLIGRAAGNLLQNSINHNPEGCSIYVTVEKDKDRCRIRVEDDGQGITEEQLEKLNHEPHYMMCDENVTGQRHGLGLLIVRQIAQVHGGTMQIGHSRYGGFEVIIDLPCRTETSEQRVSY</sequence>
<keyword evidence="8" id="KW-1133">Transmembrane helix</keyword>
<dbReference type="EMBL" id="AP027742">
    <property type="protein sequence ID" value="BDZ76894.1"/>
    <property type="molecule type" value="Genomic_DNA"/>
</dbReference>
<proteinExistence type="predicted"/>
<evidence type="ECO:0000256" key="4">
    <source>
        <dbReference type="ARBA" id="ARBA00022553"/>
    </source>
</evidence>
<name>A0ABM8I9T8_9FIRM</name>
<evidence type="ECO:0000256" key="2">
    <source>
        <dbReference type="ARBA" id="ARBA00004370"/>
    </source>
</evidence>
<dbReference type="Pfam" id="PF02518">
    <property type="entry name" value="HATPase_c"/>
    <property type="match status" value="1"/>
</dbReference>
<gene>
    <name evidence="10" type="ORF">Lac1_10770</name>
</gene>
<organism evidence="10 11">
    <name type="scientific">Claveliimonas bilis</name>
    <dbReference type="NCBI Taxonomy" id="3028070"/>
    <lineage>
        <taxon>Bacteria</taxon>
        <taxon>Bacillati</taxon>
        <taxon>Bacillota</taxon>
        <taxon>Clostridia</taxon>
        <taxon>Lachnospirales</taxon>
        <taxon>Lachnospiraceae</taxon>
        <taxon>Claveliimonas</taxon>
    </lineage>
</organism>
<feature type="transmembrane region" description="Helical" evidence="8">
    <location>
        <begin position="12"/>
        <end position="37"/>
    </location>
</feature>
<keyword evidence="4" id="KW-0597">Phosphoprotein</keyword>
<dbReference type="InterPro" id="IPR036890">
    <property type="entry name" value="HATPase_C_sf"/>
</dbReference>
<evidence type="ECO:0000313" key="10">
    <source>
        <dbReference type="EMBL" id="BDZ76894.1"/>
    </source>
</evidence>
<keyword evidence="5" id="KW-0808">Transferase</keyword>
<dbReference type="EC" id="2.7.13.3" evidence="3"/>
<evidence type="ECO:0000256" key="5">
    <source>
        <dbReference type="ARBA" id="ARBA00022679"/>
    </source>
</evidence>
<evidence type="ECO:0000313" key="11">
    <source>
        <dbReference type="Proteomes" id="UP001305815"/>
    </source>
</evidence>
<dbReference type="Gene3D" id="3.30.565.10">
    <property type="entry name" value="Histidine kinase-like ATPase, C-terminal domain"/>
    <property type="match status" value="1"/>
</dbReference>
<dbReference type="PANTHER" id="PTHR45453:SF1">
    <property type="entry name" value="PHOSPHATE REGULON SENSOR PROTEIN PHOR"/>
    <property type="match status" value="1"/>
</dbReference>
<dbReference type="SUPFAM" id="SSF55874">
    <property type="entry name" value="ATPase domain of HSP90 chaperone/DNA topoisomerase II/histidine kinase"/>
    <property type="match status" value="1"/>
</dbReference>
<dbReference type="InterPro" id="IPR050351">
    <property type="entry name" value="BphY/WalK/GraS-like"/>
</dbReference>
<dbReference type="InterPro" id="IPR036097">
    <property type="entry name" value="HisK_dim/P_sf"/>
</dbReference>
<dbReference type="Proteomes" id="UP001305815">
    <property type="component" value="Chromosome"/>
</dbReference>
<dbReference type="InterPro" id="IPR004358">
    <property type="entry name" value="Sig_transdc_His_kin-like_C"/>
</dbReference>
<dbReference type="PRINTS" id="PR00344">
    <property type="entry name" value="BCTRLSENSOR"/>
</dbReference>
<dbReference type="PANTHER" id="PTHR45453">
    <property type="entry name" value="PHOSPHATE REGULON SENSOR PROTEIN PHOR"/>
    <property type="match status" value="1"/>
</dbReference>
<dbReference type="SUPFAM" id="SSF47384">
    <property type="entry name" value="Homodimeric domain of signal transducing histidine kinase"/>
    <property type="match status" value="1"/>
</dbReference>
<dbReference type="GO" id="GO:0016301">
    <property type="term" value="F:kinase activity"/>
    <property type="evidence" value="ECO:0007669"/>
    <property type="project" value="UniProtKB-KW"/>
</dbReference>
<comment type="subcellular location">
    <subcellularLocation>
        <location evidence="2">Membrane</location>
    </subcellularLocation>
</comment>
<evidence type="ECO:0000256" key="1">
    <source>
        <dbReference type="ARBA" id="ARBA00000085"/>
    </source>
</evidence>
<dbReference type="PROSITE" id="PS50109">
    <property type="entry name" value="HIS_KIN"/>
    <property type="match status" value="1"/>
</dbReference>
<dbReference type="CDD" id="cd00075">
    <property type="entry name" value="HATPase"/>
    <property type="match status" value="1"/>
</dbReference>
<keyword evidence="8" id="KW-0472">Membrane</keyword>
<dbReference type="Pfam" id="PF00512">
    <property type="entry name" value="HisKA"/>
    <property type="match status" value="1"/>
</dbReference>
<evidence type="ECO:0000259" key="9">
    <source>
        <dbReference type="PROSITE" id="PS50109"/>
    </source>
</evidence>
<evidence type="ECO:0000256" key="7">
    <source>
        <dbReference type="ARBA" id="ARBA00023012"/>
    </source>
</evidence>
<evidence type="ECO:0000256" key="6">
    <source>
        <dbReference type="ARBA" id="ARBA00022777"/>
    </source>
</evidence>